<gene>
    <name evidence="2" type="ORF">OIU77_007665</name>
</gene>
<proteinExistence type="predicted"/>
<evidence type="ECO:0000313" key="3">
    <source>
        <dbReference type="Proteomes" id="UP001141253"/>
    </source>
</evidence>
<evidence type="ECO:0000256" key="1">
    <source>
        <dbReference type="SAM" id="Phobius"/>
    </source>
</evidence>
<organism evidence="2 3">
    <name type="scientific">Salix suchowensis</name>
    <dbReference type="NCBI Taxonomy" id="1278906"/>
    <lineage>
        <taxon>Eukaryota</taxon>
        <taxon>Viridiplantae</taxon>
        <taxon>Streptophyta</taxon>
        <taxon>Embryophyta</taxon>
        <taxon>Tracheophyta</taxon>
        <taxon>Spermatophyta</taxon>
        <taxon>Magnoliopsida</taxon>
        <taxon>eudicotyledons</taxon>
        <taxon>Gunneridae</taxon>
        <taxon>Pentapetalae</taxon>
        <taxon>rosids</taxon>
        <taxon>fabids</taxon>
        <taxon>Malpighiales</taxon>
        <taxon>Salicaceae</taxon>
        <taxon>Saliceae</taxon>
        <taxon>Salix</taxon>
    </lineage>
</organism>
<keyword evidence="3" id="KW-1185">Reference proteome</keyword>
<dbReference type="Proteomes" id="UP001141253">
    <property type="component" value="Chromosome 15W"/>
</dbReference>
<keyword evidence="1" id="KW-0812">Transmembrane</keyword>
<accession>A0ABQ9AGX2</accession>
<sequence length="98" mass="11425">MCHSFQRLVSMLCLLNLYRLDIVFPYVVICDSIQLLFYLVVHCLETLISLVNPFFLPFREYMLTILFTEISSLQWLKILVYGTGPLPSRTLMGKCSLK</sequence>
<feature type="transmembrane region" description="Helical" evidence="1">
    <location>
        <begin position="35"/>
        <end position="56"/>
    </location>
</feature>
<protein>
    <submittedName>
        <fullName evidence="2">Uncharacterized protein</fullName>
    </submittedName>
</protein>
<dbReference type="EMBL" id="JAPFFI010000020">
    <property type="protein sequence ID" value="KAJ6339764.1"/>
    <property type="molecule type" value="Genomic_DNA"/>
</dbReference>
<reference evidence="2" key="2">
    <citation type="journal article" date="2023" name="Int. J. Mol. Sci.">
        <title>De Novo Assembly and Annotation of 11 Diverse Shrub Willow (Salix) Genomes Reveals Novel Gene Organization in Sex-Linked Regions.</title>
        <authorList>
            <person name="Hyden B."/>
            <person name="Feng K."/>
            <person name="Yates T.B."/>
            <person name="Jawdy S."/>
            <person name="Cereghino C."/>
            <person name="Smart L.B."/>
            <person name="Muchero W."/>
        </authorList>
    </citation>
    <scope>NUCLEOTIDE SEQUENCE</scope>
    <source>
        <tissue evidence="2">Shoot tip</tissue>
    </source>
</reference>
<reference evidence="2" key="1">
    <citation type="submission" date="2022-10" db="EMBL/GenBank/DDBJ databases">
        <authorList>
            <person name="Hyden B.L."/>
            <person name="Feng K."/>
            <person name="Yates T."/>
            <person name="Jawdy S."/>
            <person name="Smart L.B."/>
            <person name="Muchero W."/>
        </authorList>
    </citation>
    <scope>NUCLEOTIDE SEQUENCE</scope>
    <source>
        <tissue evidence="2">Shoot tip</tissue>
    </source>
</reference>
<name>A0ABQ9AGX2_9ROSI</name>
<keyword evidence="1" id="KW-0472">Membrane</keyword>
<evidence type="ECO:0000313" key="2">
    <source>
        <dbReference type="EMBL" id="KAJ6339764.1"/>
    </source>
</evidence>
<comment type="caution">
    <text evidence="2">The sequence shown here is derived from an EMBL/GenBank/DDBJ whole genome shotgun (WGS) entry which is preliminary data.</text>
</comment>
<keyword evidence="1" id="KW-1133">Transmembrane helix</keyword>